<dbReference type="SMART" id="SM00164">
    <property type="entry name" value="TBC"/>
    <property type="match status" value="1"/>
</dbReference>
<evidence type="ECO:0000256" key="1">
    <source>
        <dbReference type="ARBA" id="ARBA00022468"/>
    </source>
</evidence>
<dbReference type="OrthoDB" id="295078at2759"/>
<dbReference type="PANTHER" id="PTHR47219:SF16">
    <property type="entry name" value="GTPASE ACTIVATING PROTEIN"/>
    <property type="match status" value="1"/>
</dbReference>
<accession>A0A8J2KM86</accession>
<proteinExistence type="predicted"/>
<keyword evidence="1" id="KW-0343">GTPase activation</keyword>
<dbReference type="EMBL" id="CAJVCH010481389">
    <property type="protein sequence ID" value="CAG7820531.1"/>
    <property type="molecule type" value="Genomic_DNA"/>
</dbReference>
<organism evidence="3 4">
    <name type="scientific">Allacma fusca</name>
    <dbReference type="NCBI Taxonomy" id="39272"/>
    <lineage>
        <taxon>Eukaryota</taxon>
        <taxon>Metazoa</taxon>
        <taxon>Ecdysozoa</taxon>
        <taxon>Arthropoda</taxon>
        <taxon>Hexapoda</taxon>
        <taxon>Collembola</taxon>
        <taxon>Symphypleona</taxon>
        <taxon>Sminthuridae</taxon>
        <taxon>Allacma</taxon>
    </lineage>
</organism>
<evidence type="ECO:0000313" key="4">
    <source>
        <dbReference type="Proteomes" id="UP000708208"/>
    </source>
</evidence>
<comment type="caution">
    <text evidence="3">The sequence shown here is derived from an EMBL/GenBank/DDBJ whole genome shotgun (WGS) entry which is preliminary data.</text>
</comment>
<dbReference type="InterPro" id="IPR000195">
    <property type="entry name" value="Rab-GAP-TBC_dom"/>
</dbReference>
<keyword evidence="4" id="KW-1185">Reference proteome</keyword>
<dbReference type="PROSITE" id="PS50086">
    <property type="entry name" value="TBC_RABGAP"/>
    <property type="match status" value="1"/>
</dbReference>
<dbReference type="AlphaFoldDB" id="A0A8J2KM86"/>
<feature type="domain" description="Rab-GAP TBC" evidence="2">
    <location>
        <begin position="143"/>
        <end position="340"/>
    </location>
</feature>
<gene>
    <name evidence="3" type="ORF">AFUS01_LOCUS30918</name>
</gene>
<protein>
    <recommendedName>
        <fullName evidence="2">Rab-GAP TBC domain-containing protein</fullName>
    </recommendedName>
</protein>
<dbReference type="FunFam" id="1.10.10.2750:FF:000002">
    <property type="entry name" value="TBC1 domain family member 4"/>
    <property type="match status" value="1"/>
</dbReference>
<dbReference type="GO" id="GO:0005096">
    <property type="term" value="F:GTPase activator activity"/>
    <property type="evidence" value="ECO:0007669"/>
    <property type="project" value="UniProtKB-KW"/>
</dbReference>
<dbReference type="InterPro" id="IPR050302">
    <property type="entry name" value="Rab_GAP_TBC_domain"/>
</dbReference>
<sequence>MKRNRPTLKQTPRGDWRHAIFKRVLSPTSTQPCSLKENSNGGTAASTFKLIPGSEHKKTRAEIRELWRNAILQQILLNRMDKQNYILKAKQEEVSGKRVKLSYDTLGVCDDEASDTWDLVINKYHNNDSNCDLQLLDSAILRGIPKHKRGQVWQFFMQQRKHIHTAEGTVRFKPKKEAPYEHLLKQLTSHQHAILIDLGRTFPSHPFYCDPLGTGQLALFNLLKAYSILDPDVGYCQGLSFVAGILLMHFEEEEAFSALKYIMFDLGAREHYKPEMSGLQVKLYQLTRMIHDRDPELHMHLDTQDILPSLYAAPWFLTIFAAQFSVGFAVRVLDVVLLHGIDVITRFAVEIIVDHKSDLKKCTGLEQVMECFRHVVTKIKSDDVNRYLRQVLDTNSAKQLLTYAVEYTVMHDESFLTFISEGYSPPPSSATAVKPKMQNKPLSLANNQCAECLKLHVDIITLLKYIKTMRGACSVSKGSVGNKWSSHPPEISALASKYLTENDATEDSYENIGTIQSNVAALEESDVPVRLYCHDSQDSSISNKHSKSNVDIASIDIPVLQQDNNQNDGDANSVAQNNYFFY</sequence>
<dbReference type="Pfam" id="PF00566">
    <property type="entry name" value="RabGAP-TBC"/>
    <property type="match status" value="1"/>
</dbReference>
<dbReference type="Pfam" id="PF11830">
    <property type="entry name" value="DUF3350"/>
    <property type="match status" value="1"/>
</dbReference>
<dbReference type="InterPro" id="IPR021785">
    <property type="entry name" value="DUF3350"/>
</dbReference>
<evidence type="ECO:0000313" key="3">
    <source>
        <dbReference type="EMBL" id="CAG7820531.1"/>
    </source>
</evidence>
<evidence type="ECO:0000259" key="2">
    <source>
        <dbReference type="PROSITE" id="PS50086"/>
    </source>
</evidence>
<reference evidence="3" key="1">
    <citation type="submission" date="2021-06" db="EMBL/GenBank/DDBJ databases">
        <authorList>
            <person name="Hodson N. C."/>
            <person name="Mongue J. A."/>
            <person name="Jaron S. K."/>
        </authorList>
    </citation>
    <scope>NUCLEOTIDE SEQUENCE</scope>
</reference>
<dbReference type="Proteomes" id="UP000708208">
    <property type="component" value="Unassembled WGS sequence"/>
</dbReference>
<name>A0A8J2KM86_9HEXA</name>
<dbReference type="PANTHER" id="PTHR47219">
    <property type="entry name" value="RAB GTPASE-ACTIVATING PROTEIN 1-LIKE"/>
    <property type="match status" value="1"/>
</dbReference>
<dbReference type="FunFam" id="1.10.8.270:FF:000001">
    <property type="entry name" value="TBC1 domain family member 1"/>
    <property type="match status" value="1"/>
</dbReference>